<dbReference type="GO" id="GO:0016020">
    <property type="term" value="C:membrane"/>
    <property type="evidence" value="ECO:0007669"/>
    <property type="project" value="InterPro"/>
</dbReference>
<gene>
    <name evidence="4" type="ORF">IZO911_LOCUS43658</name>
    <name evidence="5" type="ORF">KXQ929_LOCUS3328</name>
</gene>
<feature type="transmembrane region" description="Helical" evidence="1">
    <location>
        <begin position="241"/>
        <end position="266"/>
    </location>
</feature>
<feature type="domain" description="MAM" evidence="3">
    <location>
        <begin position="133"/>
        <end position="178"/>
    </location>
</feature>
<comment type="caution">
    <text evidence="4">The sequence shown here is derived from an EMBL/GenBank/DDBJ whole genome shotgun (WGS) entry which is preliminary data.</text>
</comment>
<evidence type="ECO:0000313" key="6">
    <source>
        <dbReference type="Proteomes" id="UP000663860"/>
    </source>
</evidence>
<keyword evidence="1" id="KW-0812">Transmembrane</keyword>
<dbReference type="Proteomes" id="UP000663868">
    <property type="component" value="Unassembled WGS sequence"/>
</dbReference>
<dbReference type="Gene3D" id="2.60.120.200">
    <property type="match status" value="1"/>
</dbReference>
<reference evidence="4" key="1">
    <citation type="submission" date="2021-02" db="EMBL/GenBank/DDBJ databases">
        <authorList>
            <person name="Nowell W R."/>
        </authorList>
    </citation>
    <scope>NUCLEOTIDE SEQUENCE</scope>
</reference>
<proteinExistence type="predicted"/>
<dbReference type="InterPro" id="IPR000998">
    <property type="entry name" value="MAM_dom"/>
</dbReference>
<keyword evidence="2" id="KW-0732">Signal</keyword>
<evidence type="ECO:0000313" key="4">
    <source>
        <dbReference type="EMBL" id="CAF1474696.1"/>
    </source>
</evidence>
<name>A0A815RB19_9BILA</name>
<feature type="signal peptide" evidence="2">
    <location>
        <begin position="1"/>
        <end position="16"/>
    </location>
</feature>
<keyword evidence="1" id="KW-1133">Transmembrane helix</keyword>
<dbReference type="EMBL" id="CAJNOE010002244">
    <property type="protein sequence ID" value="CAF1474696.1"/>
    <property type="molecule type" value="Genomic_DNA"/>
</dbReference>
<dbReference type="Proteomes" id="UP000663860">
    <property type="component" value="Unassembled WGS sequence"/>
</dbReference>
<dbReference type="AlphaFoldDB" id="A0A815RB19"/>
<evidence type="ECO:0000313" key="5">
    <source>
        <dbReference type="EMBL" id="CAF3564881.1"/>
    </source>
</evidence>
<accession>A0A815RB19</accession>
<evidence type="ECO:0000259" key="3">
    <source>
        <dbReference type="PROSITE" id="PS50060"/>
    </source>
</evidence>
<evidence type="ECO:0000256" key="2">
    <source>
        <dbReference type="SAM" id="SignalP"/>
    </source>
</evidence>
<protein>
    <recommendedName>
        <fullName evidence="3">MAM domain-containing protein</fullName>
    </recommendedName>
</protein>
<evidence type="ECO:0000256" key="1">
    <source>
        <dbReference type="SAM" id="Phobius"/>
    </source>
</evidence>
<feature type="chain" id="PRO_5035607401" description="MAM domain-containing protein" evidence="2">
    <location>
        <begin position="17"/>
        <end position="324"/>
    </location>
</feature>
<dbReference type="PROSITE" id="PS50060">
    <property type="entry name" value="MAM_2"/>
    <property type="match status" value="1"/>
</dbReference>
<dbReference type="EMBL" id="CAJOBB010000107">
    <property type="protein sequence ID" value="CAF3564881.1"/>
    <property type="molecule type" value="Genomic_DNA"/>
</dbReference>
<sequence length="324" mass="37795">MNIYLILIVFIKLVFSVQYNQPCTFSSDSCKWSIGRRWHIMNLDNNNKILIADAESKEDERNGFTDVIMTSWLYLSSLCSYEIRLTFRYTIQNQYDFLEIYFIEKSRTRMNLLGQWKSLINKNNSLDINDSIWQQGNVTFKASKEFRINFEVRHLPDTNNNSIVWFAIDDILIENCPNEVINTTNDTQYIIETTATIPILSTTDVYLNENNSTIFNISSWKLDDLSTDSSSSSPRQTLLTLILYLFCALIALTLLIILFTILIFTYRKHCCSSSSSSSTTIINEHRNRFNKNQLNNRIGIQIEDIDRDYQTVKTIDSTIRPCFE</sequence>
<organism evidence="4 6">
    <name type="scientific">Adineta steineri</name>
    <dbReference type="NCBI Taxonomy" id="433720"/>
    <lineage>
        <taxon>Eukaryota</taxon>
        <taxon>Metazoa</taxon>
        <taxon>Spiralia</taxon>
        <taxon>Gnathifera</taxon>
        <taxon>Rotifera</taxon>
        <taxon>Eurotatoria</taxon>
        <taxon>Bdelloidea</taxon>
        <taxon>Adinetida</taxon>
        <taxon>Adinetidae</taxon>
        <taxon>Adineta</taxon>
    </lineage>
</organism>
<keyword evidence="1" id="KW-0472">Membrane</keyword>